<dbReference type="OrthoDB" id="5413827at2759"/>
<accession>A0A6A6H2V9</accession>
<evidence type="ECO:0008006" key="3">
    <source>
        <dbReference type="Google" id="ProtNLM"/>
    </source>
</evidence>
<gene>
    <name evidence="1" type="ORF">EV356DRAFT_253210</name>
</gene>
<dbReference type="PANTHER" id="PTHR38790:SF4">
    <property type="entry name" value="2EXR DOMAIN-CONTAINING PROTEIN"/>
    <property type="match status" value="1"/>
</dbReference>
<reference evidence="1" key="1">
    <citation type="journal article" date="2020" name="Stud. Mycol.">
        <title>101 Dothideomycetes genomes: a test case for predicting lifestyles and emergence of pathogens.</title>
        <authorList>
            <person name="Haridas S."/>
            <person name="Albert R."/>
            <person name="Binder M."/>
            <person name="Bloem J."/>
            <person name="Labutti K."/>
            <person name="Salamov A."/>
            <person name="Andreopoulos B."/>
            <person name="Baker S."/>
            <person name="Barry K."/>
            <person name="Bills G."/>
            <person name="Bluhm B."/>
            <person name="Cannon C."/>
            <person name="Castanera R."/>
            <person name="Culley D."/>
            <person name="Daum C."/>
            <person name="Ezra D."/>
            <person name="Gonzalez J."/>
            <person name="Henrissat B."/>
            <person name="Kuo A."/>
            <person name="Liang C."/>
            <person name="Lipzen A."/>
            <person name="Lutzoni F."/>
            <person name="Magnuson J."/>
            <person name="Mondo S."/>
            <person name="Nolan M."/>
            <person name="Ohm R."/>
            <person name="Pangilinan J."/>
            <person name="Park H.-J."/>
            <person name="Ramirez L."/>
            <person name="Alfaro M."/>
            <person name="Sun H."/>
            <person name="Tritt A."/>
            <person name="Yoshinaga Y."/>
            <person name="Zwiers L.-H."/>
            <person name="Turgeon B."/>
            <person name="Goodwin S."/>
            <person name="Spatafora J."/>
            <person name="Crous P."/>
            <person name="Grigoriev I."/>
        </authorList>
    </citation>
    <scope>NUCLEOTIDE SEQUENCE</scope>
    <source>
        <strain evidence="1">Tuck. ex Michener</strain>
    </source>
</reference>
<protein>
    <recommendedName>
        <fullName evidence="3">F-box domain-containing protein</fullName>
    </recommendedName>
</protein>
<sequence>MPLTFLDLPGEIRNQVYEFICDNSQEDPLTSNRARLNILQTCRQIYSEAQILMFRRTHHVFTSSMFVACKALDKLTSTQRNAIHSLVFTGVQKPFPDFDVQRYVTPWHLSLRWVRMTHLGGGPKLVPRNDVLRITRAMRSKAIFPSLDRILIVFHTNDEPQFKYLVRNFMDYFDRSWRNCKLGGQHQKWWDHLDTVSGSNELIVRYGDFLYPGERRELGRLIFLKVRNIDMGKEAEMGVRVGKIYMVSNPQLPN</sequence>
<dbReference type="PANTHER" id="PTHR38790">
    <property type="entry name" value="2EXR DOMAIN-CONTAINING PROTEIN-RELATED"/>
    <property type="match status" value="1"/>
</dbReference>
<evidence type="ECO:0000313" key="2">
    <source>
        <dbReference type="Proteomes" id="UP000800092"/>
    </source>
</evidence>
<dbReference type="AlphaFoldDB" id="A0A6A6H2V9"/>
<keyword evidence="2" id="KW-1185">Reference proteome</keyword>
<organism evidence="1 2">
    <name type="scientific">Viridothelium virens</name>
    <name type="common">Speckled blister lichen</name>
    <name type="synonym">Trypethelium virens</name>
    <dbReference type="NCBI Taxonomy" id="1048519"/>
    <lineage>
        <taxon>Eukaryota</taxon>
        <taxon>Fungi</taxon>
        <taxon>Dikarya</taxon>
        <taxon>Ascomycota</taxon>
        <taxon>Pezizomycotina</taxon>
        <taxon>Dothideomycetes</taxon>
        <taxon>Dothideomycetes incertae sedis</taxon>
        <taxon>Trypetheliales</taxon>
        <taxon>Trypetheliaceae</taxon>
        <taxon>Viridothelium</taxon>
    </lineage>
</organism>
<dbReference type="Proteomes" id="UP000800092">
    <property type="component" value="Unassembled WGS sequence"/>
</dbReference>
<dbReference type="EMBL" id="ML991817">
    <property type="protein sequence ID" value="KAF2232229.1"/>
    <property type="molecule type" value="Genomic_DNA"/>
</dbReference>
<proteinExistence type="predicted"/>
<evidence type="ECO:0000313" key="1">
    <source>
        <dbReference type="EMBL" id="KAF2232229.1"/>
    </source>
</evidence>
<name>A0A6A6H2V9_VIRVR</name>